<evidence type="ECO:0000256" key="5">
    <source>
        <dbReference type="ARBA" id="ARBA00035294"/>
    </source>
</evidence>
<dbReference type="PANTHER" id="PTHR21011">
    <property type="entry name" value="MITOCHONDRIAL 28S RIBOSOMAL PROTEIN S6"/>
    <property type="match status" value="1"/>
</dbReference>
<dbReference type="SUPFAM" id="SSF54995">
    <property type="entry name" value="Ribosomal protein S6"/>
    <property type="match status" value="1"/>
</dbReference>
<dbReference type="InterPro" id="IPR035980">
    <property type="entry name" value="Ribosomal_bS6_sf"/>
</dbReference>
<evidence type="ECO:0000256" key="2">
    <source>
        <dbReference type="ARBA" id="ARBA00022980"/>
    </source>
</evidence>
<dbReference type="Gene3D" id="3.30.70.60">
    <property type="match status" value="1"/>
</dbReference>
<dbReference type="eggNOG" id="COG0360">
    <property type="taxonomic scope" value="Bacteria"/>
</dbReference>
<dbReference type="CDD" id="cd00473">
    <property type="entry name" value="bS6"/>
    <property type="match status" value="1"/>
</dbReference>
<accession>B0VFZ3</accession>
<gene>
    <name evidence="6 7" type="primary">rpsF</name>
    <name evidence="7" type="ordered locus">CLOAM1610</name>
</gene>
<dbReference type="GO" id="GO:0006412">
    <property type="term" value="P:translation"/>
    <property type="evidence" value="ECO:0007669"/>
    <property type="project" value="UniProtKB-UniRule"/>
</dbReference>
<comment type="function">
    <text evidence="4 6">Binds together with bS18 to 16S ribosomal RNA.</text>
</comment>
<evidence type="ECO:0000256" key="3">
    <source>
        <dbReference type="ARBA" id="ARBA00023274"/>
    </source>
</evidence>
<dbReference type="EMBL" id="CU466930">
    <property type="protein sequence ID" value="CAO81448.1"/>
    <property type="molecule type" value="Genomic_DNA"/>
</dbReference>
<organism evidence="7 8">
    <name type="scientific">Cloacimonas acidaminovorans (strain Evry)</name>
    <dbReference type="NCBI Taxonomy" id="459349"/>
    <lineage>
        <taxon>Bacteria</taxon>
        <taxon>Pseudomonadati</taxon>
        <taxon>Candidatus Cloacimonadota</taxon>
        <taxon>Candidatus Cloacimonadia</taxon>
        <taxon>Candidatus Cloacimonadales</taxon>
        <taxon>Candidatus Cloacimonadaceae</taxon>
        <taxon>Candidatus Cloacimonas</taxon>
    </lineage>
</organism>
<dbReference type="GO" id="GO:0005737">
    <property type="term" value="C:cytoplasm"/>
    <property type="evidence" value="ECO:0007669"/>
    <property type="project" value="UniProtKB-ARBA"/>
</dbReference>
<dbReference type="InterPro" id="IPR000529">
    <property type="entry name" value="Ribosomal_bS6"/>
</dbReference>
<dbReference type="GO" id="GO:0070181">
    <property type="term" value="F:small ribosomal subunit rRNA binding"/>
    <property type="evidence" value="ECO:0007669"/>
    <property type="project" value="TreeGrafter"/>
</dbReference>
<sequence length="95" mass="11025">MTKDYELMVILVPTLSADEANAINDSLMALVTENGGEIIKIDPWGKRMLAYPIKKFREGYYFVDYFRVDSLVIKKLKALFNINENIIRYLFVAKN</sequence>
<keyword evidence="6" id="KW-0694">RNA-binding</keyword>
<evidence type="ECO:0000256" key="4">
    <source>
        <dbReference type="ARBA" id="ARBA00035104"/>
    </source>
</evidence>
<keyword evidence="2 6" id="KW-0689">Ribosomal protein</keyword>
<dbReference type="HAMAP" id="MF_00360">
    <property type="entry name" value="Ribosomal_bS6"/>
    <property type="match status" value="1"/>
</dbReference>
<comment type="similarity">
    <text evidence="1 6">Belongs to the bacterial ribosomal protein bS6 family.</text>
</comment>
<keyword evidence="8" id="KW-1185">Reference proteome</keyword>
<dbReference type="PANTHER" id="PTHR21011:SF1">
    <property type="entry name" value="SMALL RIBOSOMAL SUBUNIT PROTEIN BS6M"/>
    <property type="match status" value="1"/>
</dbReference>
<dbReference type="InterPro" id="IPR014717">
    <property type="entry name" value="Transl_elong_EF1B/ribsomal_bS6"/>
</dbReference>
<dbReference type="NCBIfam" id="TIGR00166">
    <property type="entry name" value="S6"/>
    <property type="match status" value="1"/>
</dbReference>
<evidence type="ECO:0000313" key="8">
    <source>
        <dbReference type="Proteomes" id="UP000002019"/>
    </source>
</evidence>
<dbReference type="HOGENOM" id="CLU_113441_5_1_0"/>
<dbReference type="GO" id="GO:1990904">
    <property type="term" value="C:ribonucleoprotein complex"/>
    <property type="evidence" value="ECO:0007669"/>
    <property type="project" value="UniProtKB-KW"/>
</dbReference>
<dbReference type="GO" id="GO:0003735">
    <property type="term" value="F:structural constituent of ribosome"/>
    <property type="evidence" value="ECO:0007669"/>
    <property type="project" value="InterPro"/>
</dbReference>
<protein>
    <recommendedName>
        <fullName evidence="5 6">Small ribosomal subunit protein bS6</fullName>
    </recommendedName>
</protein>
<name>B0VFZ3_CLOAI</name>
<dbReference type="Proteomes" id="UP000002019">
    <property type="component" value="Chromosome"/>
</dbReference>
<dbReference type="STRING" id="459349.CLOAM1610"/>
<dbReference type="OrthoDB" id="9812702at2"/>
<evidence type="ECO:0000256" key="1">
    <source>
        <dbReference type="ARBA" id="ARBA00009512"/>
    </source>
</evidence>
<evidence type="ECO:0000313" key="7">
    <source>
        <dbReference type="EMBL" id="CAO81448.1"/>
    </source>
</evidence>
<dbReference type="InterPro" id="IPR020814">
    <property type="entry name" value="Ribosomal_S6_plastid/chlpt"/>
</dbReference>
<keyword evidence="6" id="KW-0699">rRNA-binding</keyword>
<evidence type="ECO:0000256" key="6">
    <source>
        <dbReference type="HAMAP-Rule" id="MF_00360"/>
    </source>
</evidence>
<dbReference type="Pfam" id="PF01250">
    <property type="entry name" value="Ribosomal_S6"/>
    <property type="match status" value="1"/>
</dbReference>
<dbReference type="GO" id="GO:0005840">
    <property type="term" value="C:ribosome"/>
    <property type="evidence" value="ECO:0007669"/>
    <property type="project" value="UniProtKB-KW"/>
</dbReference>
<dbReference type="RefSeq" id="WP_015425306.1">
    <property type="nucleotide sequence ID" value="NC_020449.1"/>
</dbReference>
<reference evidence="7 8" key="1">
    <citation type="journal article" date="2008" name="J. Bacteriol.">
        <title>'Candidatus Cloacamonas acidaminovorans': genome sequence reconstruction provides a first glimpse of a new bacterial division.</title>
        <authorList>
            <person name="Pelletier E."/>
            <person name="Kreimeyer A."/>
            <person name="Bocs S."/>
            <person name="Rouy Z."/>
            <person name="Gyapay G."/>
            <person name="Chouari R."/>
            <person name="Riviere D."/>
            <person name="Ganesan A."/>
            <person name="Daegelen P."/>
            <person name="Sghir A."/>
            <person name="Cohen G.N."/>
            <person name="Medigue C."/>
            <person name="Weissenbach J."/>
            <person name="Le Paslier D."/>
        </authorList>
    </citation>
    <scope>NUCLEOTIDE SEQUENCE [LARGE SCALE GENOMIC DNA]</scope>
    <source>
        <strain evidence="8">Evry</strain>
    </source>
</reference>
<dbReference type="AlphaFoldDB" id="B0VFZ3"/>
<proteinExistence type="inferred from homology"/>
<dbReference type="KEGG" id="caci:CLOAM1610"/>
<keyword evidence="3 6" id="KW-0687">Ribonucleoprotein</keyword>